<name>A0AC34FI80_9BILA</name>
<organism evidence="1 2">
    <name type="scientific">Panagrolaimus sp. ES5</name>
    <dbReference type="NCBI Taxonomy" id="591445"/>
    <lineage>
        <taxon>Eukaryota</taxon>
        <taxon>Metazoa</taxon>
        <taxon>Ecdysozoa</taxon>
        <taxon>Nematoda</taxon>
        <taxon>Chromadorea</taxon>
        <taxon>Rhabditida</taxon>
        <taxon>Tylenchina</taxon>
        <taxon>Panagrolaimomorpha</taxon>
        <taxon>Panagrolaimoidea</taxon>
        <taxon>Panagrolaimidae</taxon>
        <taxon>Panagrolaimus</taxon>
    </lineage>
</organism>
<accession>A0AC34FI80</accession>
<proteinExistence type="predicted"/>
<protein>
    <submittedName>
        <fullName evidence="2">Uncharacterized protein</fullName>
    </submittedName>
</protein>
<sequence>MTKQNRRQANAPLTPIEPFIDKKNGLTEAVYNPPNGIVVDDVHELSVEESVQPVAFIDLFRFGNRCDKIRVLLGIIFGIFAGTAIVLPFFFSARLANALILKQNDTKSDELIDIGIFYISIDLGFGLVIFISVFLQYYLLKIACANIVQNLRTVFMQSLIKQDAAYLSEQKFGAISAQLTENINTIREGIGEKLGSVIRGVSSFFAAITLSFIADWRLALIPLITGPMAIALALLMTKLINKAEAKQQKFVENSGVILQESIMNVTTIQCCNGEEQMESKYRLILKNARAFAVRTYVWTGLFEGLTFCILYFFFAADFCVGALMYFKGMIKQPGEVFIVPNTFFNGAWTLGTVSPYFIAIQKARMAAAHIYAKIDRKPIIDATGNETIENGGEIEFKNVHFSYRKRRNVLNGLSFKAKAGKTTALVSHSGGGKSTSIELIVRSYTCNEGVVLIDGEDIRSLNPQKLRRLIGIVRQEPALFSETIAENIRLGHLQLSGGQKQRLAIARAIVKNPPILILDEATSALDAESEAIVQVALRKAAAGRTTIVIAHRLSTLSDFVDKIVVIDGGKVIEEGTHQELTAKGNGFYAQLVKAQEIKGVLNYGTSPTPIEPIHVNEIVETSTVHFHEAEAGCSHHHNHPSPLSRTPSREITPRRVSNASQFAFLNSAEGIALAKLIVPPYEHPESPKRLSIQEKVPLLMQEQEVSINSDSIIPKKQNGLLLLYKNCKGNYLKLVTAVIISALVGLELFFLVLLQGYMFDSMSSMSLTNWIGYRNSVIIFTSCAVALGIFCFGTIAGSYILYGWSAERIVDKIKVRALSSILKKNAAYFDQPEKHKPQLISNISTNAGALKPALDNRMVHVVSNASSIITLLVLAFIVNYKIASVGTAIVSIMAAVAIIANRKMQSLTDKLSAVDESAKYSVEIIENVQTIQLLCREEYFVSKFVKHLEKVRKIAIKAAWYESFMFAVAMSLPFVSDATCYGLGLYLIHRGEASTSTVFLAATTVSFISWAIQFSSTSSAEFMKAKPAAESLFSIIDSKKDSKKHENRKRAGSTTNVRGHVEINKLSFAYPARPDCLIAKGIDLRADAGKSIAIVGPSGSGKSTIIQLLERLYPPKSGKMQIDGTHIDEYNLNHLRNEMALVGQEPILLSGTIKESITLGVPHVSDDKIVEACEIADAADFINKLPLRYETEVGEKGTQLSGGQKQRLALARAIVRNPKILLLDEATSALDGESERAVQNALAKASSDRTSITIAHRLSTIQNVDKIYFIDNGEVVESGTHTELMAKNGKYAELIRKQMLVN</sequence>
<dbReference type="WBParaSite" id="ES5_v2.g16948.t1">
    <property type="protein sequence ID" value="ES5_v2.g16948.t1"/>
    <property type="gene ID" value="ES5_v2.g16948"/>
</dbReference>
<evidence type="ECO:0000313" key="2">
    <source>
        <dbReference type="WBParaSite" id="ES5_v2.g16948.t1"/>
    </source>
</evidence>
<dbReference type="Proteomes" id="UP000887579">
    <property type="component" value="Unplaced"/>
</dbReference>
<evidence type="ECO:0000313" key="1">
    <source>
        <dbReference type="Proteomes" id="UP000887579"/>
    </source>
</evidence>
<reference evidence="2" key="1">
    <citation type="submission" date="2022-11" db="UniProtKB">
        <authorList>
            <consortium name="WormBaseParasite"/>
        </authorList>
    </citation>
    <scope>IDENTIFICATION</scope>
</reference>